<evidence type="ECO:0000313" key="1">
    <source>
        <dbReference type="EMBL" id="ESA15363.1"/>
    </source>
</evidence>
<dbReference type="AlphaFoldDB" id="U9U9V2"/>
<dbReference type="EMBL" id="KI282066">
    <property type="protein sequence ID" value="ESA15363.1"/>
    <property type="molecule type" value="Genomic_DNA"/>
</dbReference>
<dbReference type="HOGENOM" id="CLU_2307509_0_0_1"/>
<name>U9U9V2_RHIID</name>
<accession>U9U9V2</accession>
<reference evidence="1" key="1">
    <citation type="submission" date="2013-07" db="EMBL/GenBank/DDBJ databases">
        <title>The genome of an arbuscular mycorrhizal fungus provides insights into the evolution of the oldest plant symbiosis.</title>
        <authorList>
            <consortium name="DOE Joint Genome Institute"/>
            <person name="Tisserant E."/>
            <person name="Malbreil M."/>
            <person name="Kuo A."/>
            <person name="Kohler A."/>
            <person name="Symeonidi A."/>
            <person name="Balestrini R."/>
            <person name="Charron P."/>
            <person name="Duensing N."/>
            <person name="Frei-dit-Frey N."/>
            <person name="Gianinazzi-Pearson V."/>
            <person name="Gilbert B."/>
            <person name="Handa Y."/>
            <person name="Hijri M."/>
            <person name="Kaul R."/>
            <person name="Kawaguchi M."/>
            <person name="Krajinski F."/>
            <person name="Lammers P."/>
            <person name="Lapierre D."/>
            <person name="Masclaux F.G."/>
            <person name="Murat C."/>
            <person name="Morin E."/>
            <person name="Ndikumana S."/>
            <person name="Pagni M."/>
            <person name="Petitpierre D."/>
            <person name="Requena N."/>
            <person name="Rosikiewicz P."/>
            <person name="Riley R."/>
            <person name="Saito K."/>
            <person name="San Clemente H."/>
            <person name="Shapiro H."/>
            <person name="van Tuinen D."/>
            <person name="Becard G."/>
            <person name="Bonfante P."/>
            <person name="Paszkowski U."/>
            <person name="Shachar-Hill Y."/>
            <person name="Young J.P."/>
            <person name="Sanders I.R."/>
            <person name="Henrissat B."/>
            <person name="Rensing S.A."/>
            <person name="Grigoriev I.V."/>
            <person name="Corradi N."/>
            <person name="Roux C."/>
            <person name="Martin F."/>
        </authorList>
    </citation>
    <scope>NUCLEOTIDE SEQUENCE</scope>
    <source>
        <strain evidence="1">DAOM 197198</strain>
    </source>
</reference>
<sequence length="100" mass="12055">MGDYYLIENMMFENIKSIRDVYFMIWGTVLYLQQNDDSYLIKLLLPILRFRVVRHYYIYGVRVTRENSGDAAGTLHINTLTRKYPDFTAEEFMIYWEAYG</sequence>
<organism evidence="1">
    <name type="scientific">Rhizophagus irregularis (strain DAOM 181602 / DAOM 197198 / MUCL 43194)</name>
    <name type="common">Arbuscular mycorrhizal fungus</name>
    <name type="synonym">Glomus intraradices</name>
    <dbReference type="NCBI Taxonomy" id="747089"/>
    <lineage>
        <taxon>Eukaryota</taxon>
        <taxon>Fungi</taxon>
        <taxon>Fungi incertae sedis</taxon>
        <taxon>Mucoromycota</taxon>
        <taxon>Glomeromycotina</taxon>
        <taxon>Glomeromycetes</taxon>
        <taxon>Glomerales</taxon>
        <taxon>Glomeraceae</taxon>
        <taxon>Rhizophagus</taxon>
    </lineage>
</organism>
<protein>
    <submittedName>
        <fullName evidence="1">Uncharacterized protein</fullName>
    </submittedName>
</protein>
<dbReference type="VEuPathDB" id="FungiDB:RhiirFUN_016541"/>
<gene>
    <name evidence="1" type="ORF">GLOINDRAFT_84322</name>
</gene>
<proteinExistence type="predicted"/>